<name>A0A3G6T8W9_9FLAO</name>
<protein>
    <submittedName>
        <fullName evidence="1">Uncharacterized protein</fullName>
    </submittedName>
</protein>
<dbReference type="KEGG" id="cben:EG339_06560"/>
<accession>A0A3G6T8W9</accession>
<dbReference type="EMBL" id="CP033932">
    <property type="protein sequence ID" value="AZB24293.1"/>
    <property type="molecule type" value="Genomic_DNA"/>
</dbReference>
<reference evidence="2" key="1">
    <citation type="submission" date="2018-11" db="EMBL/GenBank/DDBJ databases">
        <title>Proposal to divide the Flavobacteriaceae and reorganize its genera based on Amino Acid Identity values calculated from whole genome sequences.</title>
        <authorList>
            <person name="Nicholson A.C."/>
            <person name="Gulvik C.A."/>
            <person name="Whitney A.M."/>
            <person name="Humrighouse B.W."/>
            <person name="Bell M."/>
            <person name="Holmes B."/>
            <person name="Steigerwalt A.G."/>
            <person name="Villarma A."/>
            <person name="Sheth M."/>
            <person name="Batra D."/>
            <person name="Pryor J."/>
            <person name="Bernardet J.-F."/>
            <person name="Hugo C."/>
            <person name="Kampfer P."/>
            <person name="Newman J."/>
            <person name="McQuiston J.R."/>
        </authorList>
    </citation>
    <scope>NUCLEOTIDE SEQUENCE [LARGE SCALE GENOMIC DNA]</scope>
    <source>
        <strain evidence="2">G0229</strain>
    </source>
</reference>
<evidence type="ECO:0000313" key="2">
    <source>
        <dbReference type="Proteomes" id="UP000271193"/>
    </source>
</evidence>
<keyword evidence="2" id="KW-1185">Reference proteome</keyword>
<dbReference type="AlphaFoldDB" id="A0A3G6T8W9"/>
<sequence length="202" mass="24113">MIDFVKNKQEFEDYRSRFLRLFNSDKEIENNIFNNELKYYLAFDFDYIFDNSFFDTLVMFLISIKSEKIIFYTINPSPENYFLSFNKYNVFSFSTSTDFNEFEDILYKEPDNNVIDSIGYSSNDIALFSSNSDEWAIAGSRDLEVAIIGFKTQDMKEYFSSFFTSFNPCLPIKEYIKDLDDSIGFNENQWTYYNRIIDSYTE</sequence>
<dbReference type="GeneID" id="99064473"/>
<proteinExistence type="predicted"/>
<organism evidence="1 2">
    <name type="scientific">Chryseobacterium bernardetii</name>
    <dbReference type="NCBI Taxonomy" id="1241978"/>
    <lineage>
        <taxon>Bacteria</taxon>
        <taxon>Pseudomonadati</taxon>
        <taxon>Bacteroidota</taxon>
        <taxon>Flavobacteriia</taxon>
        <taxon>Flavobacteriales</taxon>
        <taxon>Weeksellaceae</taxon>
        <taxon>Chryseobacterium group</taxon>
        <taxon>Chryseobacterium</taxon>
    </lineage>
</organism>
<dbReference type="RefSeq" id="WP_123869400.1">
    <property type="nucleotide sequence ID" value="NZ_CP033932.1"/>
</dbReference>
<gene>
    <name evidence="1" type="ORF">EG339_06560</name>
</gene>
<dbReference type="Proteomes" id="UP000271193">
    <property type="component" value="Chromosome"/>
</dbReference>
<evidence type="ECO:0000313" key="1">
    <source>
        <dbReference type="EMBL" id="AZB24293.1"/>
    </source>
</evidence>